<keyword evidence="9" id="KW-1185">Reference proteome</keyword>
<keyword evidence="4 6" id="KW-1133">Transmembrane helix</keyword>
<protein>
    <submittedName>
        <fullName evidence="8">MFS transporter</fullName>
    </submittedName>
</protein>
<keyword evidence="3 6" id="KW-0812">Transmembrane</keyword>
<feature type="transmembrane region" description="Helical" evidence="6">
    <location>
        <begin position="263"/>
        <end position="288"/>
    </location>
</feature>
<feature type="transmembrane region" description="Helical" evidence="6">
    <location>
        <begin position="56"/>
        <end position="75"/>
    </location>
</feature>
<name>A0A3E3ICV6_9FIRM</name>
<dbReference type="GO" id="GO:0035435">
    <property type="term" value="P:phosphate ion transmembrane transport"/>
    <property type="evidence" value="ECO:0007669"/>
    <property type="project" value="TreeGrafter"/>
</dbReference>
<evidence type="ECO:0000256" key="1">
    <source>
        <dbReference type="ARBA" id="ARBA00004651"/>
    </source>
</evidence>
<dbReference type="EMBL" id="QVLV01000001">
    <property type="protein sequence ID" value="RGE64904.1"/>
    <property type="molecule type" value="Genomic_DNA"/>
</dbReference>
<feature type="transmembrane region" description="Helical" evidence="6">
    <location>
        <begin position="386"/>
        <end position="406"/>
    </location>
</feature>
<evidence type="ECO:0000256" key="4">
    <source>
        <dbReference type="ARBA" id="ARBA00022989"/>
    </source>
</evidence>
<feature type="transmembrane region" description="Helical" evidence="6">
    <location>
        <begin position="170"/>
        <end position="191"/>
    </location>
</feature>
<dbReference type="InterPro" id="IPR051337">
    <property type="entry name" value="OPA_Antiporter"/>
</dbReference>
<evidence type="ECO:0000256" key="2">
    <source>
        <dbReference type="ARBA" id="ARBA00022448"/>
    </source>
</evidence>
<dbReference type="PIRSF" id="PIRSF002808">
    <property type="entry name" value="Hexose_phosphate_transp"/>
    <property type="match status" value="1"/>
</dbReference>
<sequence>MGGQKPAMLNRLKSGRQMKFFCFLCCLVYFASYLTRLNYAACLAEIQRSLGISKSLAGLPVTGCFVTYGIGQLLCGFLGDKFQPRKMIFTGLAATSLCNLLAALFPRMEVIIPLWCLNGFFQSMLWPPLVRIMAEALDEEGYKKCCVQVSVASSAGMIAVYVLAPACIRFSGWQLAFLLPAFFGIASAFVWTISIRKMQADGTNAISALYLEVGNENPVKLSSLVIQASLVPILFAIVLHGILRDGITTWMPAYITDTFGLSTSLSILTTAVLPIFSIFSIIIASSLLQKLKNELLTAALLFACAALSCFILLPVYNTAPTLSVTMMTLITGSMYGINLMLISRVPRHFARFGRVATISGILNASTYIGSSLSTAASGAISDHYGWHATISVWAVTALAGTLILAFSFRKWSLFCGSCDNKPLVNRRFL</sequence>
<feature type="transmembrane region" description="Helical" evidence="6">
    <location>
        <begin position="355"/>
        <end position="380"/>
    </location>
</feature>
<feature type="transmembrane region" description="Helical" evidence="6">
    <location>
        <begin position="295"/>
        <end position="316"/>
    </location>
</feature>
<feature type="transmembrane region" description="Helical" evidence="6">
    <location>
        <begin position="322"/>
        <end position="343"/>
    </location>
</feature>
<feature type="transmembrane region" description="Helical" evidence="6">
    <location>
        <begin position="224"/>
        <end position="243"/>
    </location>
</feature>
<evidence type="ECO:0000256" key="3">
    <source>
        <dbReference type="ARBA" id="ARBA00022692"/>
    </source>
</evidence>
<evidence type="ECO:0000259" key="7">
    <source>
        <dbReference type="PROSITE" id="PS50850"/>
    </source>
</evidence>
<evidence type="ECO:0000256" key="5">
    <source>
        <dbReference type="ARBA" id="ARBA00023136"/>
    </source>
</evidence>
<reference evidence="8" key="1">
    <citation type="submission" date="2018-08" db="EMBL/GenBank/DDBJ databases">
        <title>A genome reference for cultivated species of the human gut microbiota.</title>
        <authorList>
            <person name="Zou Y."/>
            <person name="Xue W."/>
            <person name="Luo G."/>
        </authorList>
    </citation>
    <scope>NUCLEOTIDE SEQUENCE [LARGE SCALE GENOMIC DNA]</scope>
    <source>
        <strain evidence="8">TF05-5AC</strain>
    </source>
</reference>
<keyword evidence="5 6" id="KW-0472">Membrane</keyword>
<comment type="caution">
    <text evidence="8">The sequence shown here is derived from an EMBL/GenBank/DDBJ whole genome shotgun (WGS) entry which is preliminary data.</text>
</comment>
<evidence type="ECO:0000256" key="6">
    <source>
        <dbReference type="SAM" id="Phobius"/>
    </source>
</evidence>
<gene>
    <name evidence="8" type="ORF">DXC51_00795</name>
</gene>
<dbReference type="GO" id="GO:0061513">
    <property type="term" value="F:glucose 6-phosphate:phosphate antiporter activity"/>
    <property type="evidence" value="ECO:0007669"/>
    <property type="project" value="TreeGrafter"/>
</dbReference>
<comment type="subcellular location">
    <subcellularLocation>
        <location evidence="1">Cell membrane</location>
        <topology evidence="1">Multi-pass membrane protein</topology>
    </subcellularLocation>
</comment>
<dbReference type="PANTHER" id="PTHR43826:SF3">
    <property type="entry name" value="GLUCOSE-6-PHOSPHATE EXCHANGER SLC37A4"/>
    <property type="match status" value="1"/>
</dbReference>
<feature type="transmembrane region" description="Helical" evidence="6">
    <location>
        <begin position="145"/>
        <end position="164"/>
    </location>
</feature>
<dbReference type="GO" id="GO:0005886">
    <property type="term" value="C:plasma membrane"/>
    <property type="evidence" value="ECO:0007669"/>
    <property type="project" value="UniProtKB-SubCell"/>
</dbReference>
<dbReference type="InterPro" id="IPR020846">
    <property type="entry name" value="MFS_dom"/>
</dbReference>
<feature type="domain" description="Major facilitator superfamily (MFS) profile" evidence="7">
    <location>
        <begin position="21"/>
        <end position="412"/>
    </location>
</feature>
<dbReference type="InterPro" id="IPR000849">
    <property type="entry name" value="Sugar_P_transporter"/>
</dbReference>
<proteinExistence type="predicted"/>
<organism evidence="8 9">
    <name type="scientific">Eisenbergiella massiliensis</name>
    <dbReference type="NCBI Taxonomy" id="1720294"/>
    <lineage>
        <taxon>Bacteria</taxon>
        <taxon>Bacillati</taxon>
        <taxon>Bacillota</taxon>
        <taxon>Clostridia</taxon>
        <taxon>Lachnospirales</taxon>
        <taxon>Lachnospiraceae</taxon>
        <taxon>Eisenbergiella</taxon>
    </lineage>
</organism>
<evidence type="ECO:0000313" key="8">
    <source>
        <dbReference type="EMBL" id="RGE64904.1"/>
    </source>
</evidence>
<dbReference type="SUPFAM" id="SSF103473">
    <property type="entry name" value="MFS general substrate transporter"/>
    <property type="match status" value="1"/>
</dbReference>
<accession>A0A3E3ICV6</accession>
<dbReference type="AlphaFoldDB" id="A0A3E3ICV6"/>
<dbReference type="Gene3D" id="1.20.1250.20">
    <property type="entry name" value="MFS general substrate transporter like domains"/>
    <property type="match status" value="2"/>
</dbReference>
<dbReference type="InterPro" id="IPR011701">
    <property type="entry name" value="MFS"/>
</dbReference>
<dbReference type="InterPro" id="IPR036259">
    <property type="entry name" value="MFS_trans_sf"/>
</dbReference>
<keyword evidence="2" id="KW-0813">Transport</keyword>
<feature type="transmembrane region" description="Helical" evidence="6">
    <location>
        <begin position="111"/>
        <end position="133"/>
    </location>
</feature>
<dbReference type="Proteomes" id="UP000260812">
    <property type="component" value="Unassembled WGS sequence"/>
</dbReference>
<dbReference type="PANTHER" id="PTHR43826">
    <property type="entry name" value="GLUCOSE-6-PHOSPHATE EXCHANGER SLC37A4"/>
    <property type="match status" value="1"/>
</dbReference>
<feature type="transmembrane region" description="Helical" evidence="6">
    <location>
        <begin position="87"/>
        <end position="105"/>
    </location>
</feature>
<dbReference type="PROSITE" id="PS50850">
    <property type="entry name" value="MFS"/>
    <property type="match status" value="1"/>
</dbReference>
<dbReference type="Pfam" id="PF07690">
    <property type="entry name" value="MFS_1"/>
    <property type="match status" value="1"/>
</dbReference>
<evidence type="ECO:0000313" key="9">
    <source>
        <dbReference type="Proteomes" id="UP000260812"/>
    </source>
</evidence>